<name>A0AAZ3QUH7_ONCTS</name>
<dbReference type="Proteomes" id="UP000694402">
    <property type="component" value="Unassembled WGS sequence"/>
</dbReference>
<dbReference type="GO" id="GO:0003677">
    <property type="term" value="F:DNA binding"/>
    <property type="evidence" value="ECO:0007669"/>
    <property type="project" value="InterPro"/>
</dbReference>
<evidence type="ECO:0000313" key="2">
    <source>
        <dbReference type="Ensembl" id="ENSOTSP00005131574.1"/>
    </source>
</evidence>
<sequence>MMASVATLTPEFKTASGSNVSTRTVCRGLHEIGFHGRAAAHKPKITMCNAKHQLEWCKAHRHWTLEHWKHVLWSDESLFPIWQSDRRIWVPVERYLHKCVVPTVKFGGGGTIVWGCFSCIGLGPLVPVKGNLIAKEYNAILDYAMLPTLWQQFGKGPFLFQHDNAPVHKARFSHNCTPNRNVAQH</sequence>
<reference evidence="2" key="3">
    <citation type="submission" date="2025-09" db="UniProtKB">
        <authorList>
            <consortium name="Ensembl"/>
        </authorList>
    </citation>
    <scope>IDENTIFICATION</scope>
</reference>
<reference evidence="3" key="1">
    <citation type="journal article" date="2018" name="PLoS ONE">
        <title>Chinook salmon (Oncorhynchus tshawytscha) genome and transcriptome.</title>
        <authorList>
            <person name="Christensen K.A."/>
            <person name="Leong J.S."/>
            <person name="Sakhrani D."/>
            <person name="Biagi C.A."/>
            <person name="Minkley D.R."/>
            <person name="Withler R.E."/>
            <person name="Rondeau E.B."/>
            <person name="Koop B.F."/>
            <person name="Devlin R.H."/>
        </authorList>
    </citation>
    <scope>NUCLEOTIDE SEQUENCE [LARGE SCALE GENOMIC DNA]</scope>
</reference>
<dbReference type="AlphaFoldDB" id="A0AAZ3QUH7"/>
<keyword evidence="3" id="KW-1185">Reference proteome</keyword>
<dbReference type="PANTHER" id="PTHR23022">
    <property type="entry name" value="TRANSPOSABLE ELEMENT-RELATED"/>
    <property type="match status" value="1"/>
</dbReference>
<proteinExistence type="predicted"/>
<dbReference type="GO" id="GO:0006313">
    <property type="term" value="P:DNA transposition"/>
    <property type="evidence" value="ECO:0007669"/>
    <property type="project" value="InterPro"/>
</dbReference>
<evidence type="ECO:0000259" key="1">
    <source>
        <dbReference type="Pfam" id="PF01498"/>
    </source>
</evidence>
<reference evidence="2" key="2">
    <citation type="submission" date="2025-08" db="UniProtKB">
        <authorList>
            <consortium name="Ensembl"/>
        </authorList>
    </citation>
    <scope>IDENTIFICATION</scope>
</reference>
<evidence type="ECO:0000313" key="3">
    <source>
        <dbReference type="Proteomes" id="UP000694402"/>
    </source>
</evidence>
<protein>
    <recommendedName>
        <fullName evidence="1">Transposase Tc1-like domain-containing protein</fullName>
    </recommendedName>
</protein>
<dbReference type="Pfam" id="PF01498">
    <property type="entry name" value="HTH_Tnp_Tc3_2"/>
    <property type="match status" value="1"/>
</dbReference>
<organism evidence="2 3">
    <name type="scientific">Oncorhynchus tshawytscha</name>
    <name type="common">Chinook salmon</name>
    <name type="synonym">Salmo tshawytscha</name>
    <dbReference type="NCBI Taxonomy" id="74940"/>
    <lineage>
        <taxon>Eukaryota</taxon>
        <taxon>Metazoa</taxon>
        <taxon>Chordata</taxon>
        <taxon>Craniata</taxon>
        <taxon>Vertebrata</taxon>
        <taxon>Euteleostomi</taxon>
        <taxon>Actinopterygii</taxon>
        <taxon>Neopterygii</taxon>
        <taxon>Teleostei</taxon>
        <taxon>Protacanthopterygii</taxon>
        <taxon>Salmoniformes</taxon>
        <taxon>Salmonidae</taxon>
        <taxon>Salmoninae</taxon>
        <taxon>Oncorhynchus</taxon>
    </lineage>
</organism>
<feature type="domain" description="Transposase Tc1-like" evidence="1">
    <location>
        <begin position="3"/>
        <end position="62"/>
    </location>
</feature>
<dbReference type="InterPro" id="IPR036397">
    <property type="entry name" value="RNaseH_sf"/>
</dbReference>
<dbReference type="Ensembl" id="ENSOTST00005127118.1">
    <property type="protein sequence ID" value="ENSOTSP00005131574.1"/>
    <property type="gene ID" value="ENSOTSG00005076600.1"/>
</dbReference>
<dbReference type="Gene3D" id="3.30.420.10">
    <property type="entry name" value="Ribonuclease H-like superfamily/Ribonuclease H"/>
    <property type="match status" value="1"/>
</dbReference>
<dbReference type="InterPro" id="IPR052338">
    <property type="entry name" value="Transposase_5"/>
</dbReference>
<dbReference type="GeneTree" id="ENSGT01150000286900"/>
<dbReference type="PANTHER" id="PTHR23022:SF134">
    <property type="entry name" value="TRANSPOSABLE ELEMENT TC1 TRANSPOSASE"/>
    <property type="match status" value="1"/>
</dbReference>
<accession>A0AAZ3QUH7</accession>
<dbReference type="GO" id="GO:0015074">
    <property type="term" value="P:DNA integration"/>
    <property type="evidence" value="ECO:0007669"/>
    <property type="project" value="InterPro"/>
</dbReference>
<dbReference type="InterPro" id="IPR002492">
    <property type="entry name" value="Transposase_Tc1-like"/>
</dbReference>